<accession>A0A061HF50</accession>
<dbReference type="GO" id="GO:0032435">
    <property type="term" value="P:negative regulation of proteasomal ubiquitin-dependent protein catabolic process"/>
    <property type="evidence" value="ECO:0007669"/>
    <property type="project" value="TreeGrafter"/>
</dbReference>
<dbReference type="InterPro" id="IPR029071">
    <property type="entry name" value="Ubiquitin-like_domsf"/>
</dbReference>
<gene>
    <name evidence="3" type="ORF">BGT96224_2388</name>
    <name evidence="4" type="ORF">BGT96224V2_LOCUS4955</name>
</gene>
<evidence type="ECO:0000313" key="4">
    <source>
        <dbReference type="EMBL" id="SUZ11790.1"/>
    </source>
</evidence>
<dbReference type="InterPro" id="IPR013087">
    <property type="entry name" value="Znf_C2H2_type"/>
</dbReference>
<dbReference type="Proteomes" id="UP000053110">
    <property type="component" value="Unassembled WGS sequence"/>
</dbReference>
<reference evidence="3" key="2">
    <citation type="submission" date="2013-01" db="EMBL/GenBank/DDBJ databases">
        <title>The wheat powdery mildew genome reveals unique evolution of an obligate biotroph.</title>
        <authorList>
            <person name="Oberhaensli S."/>
            <person name="Wicker T."/>
            <person name="Keller B."/>
        </authorList>
    </citation>
    <scope>NUCLEOTIDE SEQUENCE</scope>
    <source>
        <strain evidence="3">96224</strain>
    </source>
</reference>
<evidence type="ECO:0000313" key="3">
    <source>
        <dbReference type="EMBL" id="EPQ63451.1"/>
    </source>
</evidence>
<dbReference type="HOGENOM" id="CLU_047594_0_0_1"/>
<dbReference type="GO" id="GO:0036435">
    <property type="term" value="F:K48-linked polyubiquitin modification-dependent protein binding"/>
    <property type="evidence" value="ECO:0007669"/>
    <property type="project" value="TreeGrafter"/>
</dbReference>
<dbReference type="OrthoDB" id="10254930at2759"/>
<dbReference type="PROSITE" id="PS00028">
    <property type="entry name" value="ZINC_FINGER_C2H2_1"/>
    <property type="match status" value="1"/>
</dbReference>
<dbReference type="EMBL" id="KE375117">
    <property type="protein sequence ID" value="EPQ63451.1"/>
    <property type="molecule type" value="Genomic_DNA"/>
</dbReference>
<dbReference type="GO" id="GO:0005737">
    <property type="term" value="C:cytoplasm"/>
    <property type="evidence" value="ECO:0007669"/>
    <property type="project" value="TreeGrafter"/>
</dbReference>
<protein>
    <submittedName>
        <fullName evidence="4">Bgt-2388</fullName>
    </submittedName>
</protein>
<dbReference type="EMBL" id="UIGY01000145">
    <property type="protein sequence ID" value="SUZ11790.1"/>
    <property type="molecule type" value="Genomic_DNA"/>
</dbReference>
<dbReference type="PANTHER" id="PTHR46340:SF1">
    <property type="entry name" value="UBX DOMAIN-CONTAINING PROTEIN 1"/>
    <property type="match status" value="1"/>
</dbReference>
<reference evidence="4" key="3">
    <citation type="submission" date="2018-07" db="EMBL/GenBank/DDBJ databases">
        <authorList>
            <person name="Quirk P.G."/>
            <person name="Krulwich T.A."/>
        </authorList>
    </citation>
    <scope>NUCLEOTIDE SEQUENCE</scope>
    <source>
        <strain evidence="4">96224</strain>
    </source>
</reference>
<organism evidence="4">
    <name type="scientific">Blumeria graminis f. sp. tritici 96224</name>
    <dbReference type="NCBI Taxonomy" id="1268274"/>
    <lineage>
        <taxon>Eukaryota</taxon>
        <taxon>Fungi</taxon>
        <taxon>Dikarya</taxon>
        <taxon>Ascomycota</taxon>
        <taxon>Pezizomycotina</taxon>
        <taxon>Leotiomycetes</taxon>
        <taxon>Erysiphales</taxon>
        <taxon>Erysiphaceae</taxon>
        <taxon>Blumeria</taxon>
    </lineage>
</organism>
<feature type="region of interest" description="Disordered" evidence="1">
    <location>
        <begin position="184"/>
        <end position="205"/>
    </location>
</feature>
<dbReference type="SUPFAM" id="SSF54236">
    <property type="entry name" value="Ubiquitin-like"/>
    <property type="match status" value="1"/>
</dbReference>
<feature type="domain" description="C2H2-type" evidence="2">
    <location>
        <begin position="32"/>
        <end position="54"/>
    </location>
</feature>
<feature type="compositionally biased region" description="Polar residues" evidence="1">
    <location>
        <begin position="1"/>
        <end position="19"/>
    </location>
</feature>
<feature type="compositionally biased region" description="Polar residues" evidence="1">
    <location>
        <begin position="185"/>
        <end position="205"/>
    </location>
</feature>
<dbReference type="PANTHER" id="PTHR46340">
    <property type="entry name" value="UBX DOMAIN-CONTAINING PROTEIN 1"/>
    <property type="match status" value="1"/>
</dbReference>
<dbReference type="GO" id="GO:0031397">
    <property type="term" value="P:negative regulation of protein ubiquitination"/>
    <property type="evidence" value="ECO:0007669"/>
    <property type="project" value="TreeGrafter"/>
</dbReference>
<dbReference type="AlphaFoldDB" id="A0A061HF50"/>
<dbReference type="GO" id="GO:0005634">
    <property type="term" value="C:nucleus"/>
    <property type="evidence" value="ECO:0007669"/>
    <property type="project" value="TreeGrafter"/>
</dbReference>
<dbReference type="Gene3D" id="3.10.20.90">
    <property type="entry name" value="Phosphatidylinositol 3-kinase Catalytic Subunit, Chain A, domain 1"/>
    <property type="match status" value="1"/>
</dbReference>
<proteinExistence type="predicted"/>
<feature type="region of interest" description="Disordered" evidence="1">
    <location>
        <begin position="1"/>
        <end position="23"/>
    </location>
</feature>
<evidence type="ECO:0000313" key="5">
    <source>
        <dbReference type="Proteomes" id="UP000053110"/>
    </source>
</evidence>
<reference evidence="5" key="1">
    <citation type="journal article" date="2013" name="Nat. Genet.">
        <title>The wheat powdery mildew genome shows the unique evolution of an obligate biotroph.</title>
        <authorList>
            <person name="Wicker T."/>
            <person name="Oberhaensli S."/>
            <person name="Parlange F."/>
            <person name="Buchmann J.P."/>
            <person name="Shatalina M."/>
            <person name="Roffler S."/>
            <person name="Ben-David R."/>
            <person name="Dolezel J."/>
            <person name="Simkova H."/>
            <person name="Schulze-Lefert P."/>
            <person name="Spanu P.D."/>
            <person name="Bruggmann R."/>
            <person name="Amselem J."/>
            <person name="Quesneville H."/>
            <person name="Ver Loren van Themaat E."/>
            <person name="Paape T."/>
            <person name="Shimizu K.K."/>
            <person name="Keller B."/>
        </authorList>
    </citation>
    <scope>NUCLEOTIDE SEQUENCE [LARGE SCALE GENOMIC DNA]</scope>
    <source>
        <strain evidence="5">96224</strain>
    </source>
</reference>
<evidence type="ECO:0000256" key="1">
    <source>
        <dbReference type="SAM" id="MobiDB-lite"/>
    </source>
</evidence>
<name>A0A061HF50_BLUGR</name>
<sequence>MSGSPSDVSGENQDNVASDTTEDTKARWIIACDDCEKKFKSKKEVENHCRLSGHLAFSEIPNEQTDEKNPLTEEEKAARLELTQEKVPLTEEEKAAKLEELRIKSRERKAKQAIIDLEEQRKNEKIRRKSTKEVQDAKEDLARQEQMKIAAKKRQEKLDDIAAKKRVQEKIAADKEARRLRIEASQAQRECQPTPAKSPTIPATANKLPTSVSTVKDARLRLVTAVGTLTKTFSVETTLFEVGQQIELEVGGPITSFTTTYPKKTLSGNIDFGMTLKEAGLLPSAVLIVA</sequence>
<evidence type="ECO:0000259" key="2">
    <source>
        <dbReference type="PROSITE" id="PS00028"/>
    </source>
</evidence>
<dbReference type="GO" id="GO:1903094">
    <property type="term" value="P:negative regulation of protein K48-linked deubiquitination"/>
    <property type="evidence" value="ECO:0007669"/>
    <property type="project" value="TreeGrafter"/>
</dbReference>